<keyword evidence="5 7" id="KW-0472">Membrane</keyword>
<keyword evidence="2" id="KW-0813">Transport</keyword>
<protein>
    <submittedName>
        <fullName evidence="8">Uncharacterized protein</fullName>
    </submittedName>
</protein>
<keyword evidence="9" id="KW-1185">Reference proteome</keyword>
<keyword evidence="4 7" id="KW-1133">Transmembrane helix</keyword>
<feature type="compositionally biased region" description="Polar residues" evidence="6">
    <location>
        <begin position="153"/>
        <end position="167"/>
    </location>
</feature>
<keyword evidence="3 7" id="KW-0812">Transmembrane</keyword>
<feature type="transmembrane region" description="Helical" evidence="7">
    <location>
        <begin position="588"/>
        <end position="607"/>
    </location>
</feature>
<name>A0ABD0LDU6_9CAEN</name>
<feature type="transmembrane region" description="Helical" evidence="7">
    <location>
        <begin position="522"/>
        <end position="539"/>
    </location>
</feature>
<dbReference type="PANTHER" id="PTHR19432:SF35">
    <property type="entry name" value="SOLUTE CARRIER FAMILY 45 MEMBER 3 ISOFORM X1"/>
    <property type="match status" value="1"/>
</dbReference>
<gene>
    <name evidence="8" type="ORF">BaRGS_00011039</name>
</gene>
<evidence type="ECO:0000256" key="5">
    <source>
        <dbReference type="ARBA" id="ARBA00023136"/>
    </source>
</evidence>
<evidence type="ECO:0000256" key="4">
    <source>
        <dbReference type="ARBA" id="ARBA00022989"/>
    </source>
</evidence>
<evidence type="ECO:0000313" key="9">
    <source>
        <dbReference type="Proteomes" id="UP001519460"/>
    </source>
</evidence>
<dbReference type="EMBL" id="JACVVK020000056">
    <property type="protein sequence ID" value="KAK7497644.1"/>
    <property type="molecule type" value="Genomic_DNA"/>
</dbReference>
<evidence type="ECO:0000256" key="2">
    <source>
        <dbReference type="ARBA" id="ARBA00022448"/>
    </source>
</evidence>
<proteinExistence type="predicted"/>
<dbReference type="GO" id="GO:0016020">
    <property type="term" value="C:membrane"/>
    <property type="evidence" value="ECO:0007669"/>
    <property type="project" value="UniProtKB-SubCell"/>
</dbReference>
<dbReference type="SUPFAM" id="SSF103473">
    <property type="entry name" value="MFS general substrate transporter"/>
    <property type="match status" value="1"/>
</dbReference>
<dbReference type="PANTHER" id="PTHR19432">
    <property type="entry name" value="SUGAR TRANSPORTER"/>
    <property type="match status" value="1"/>
</dbReference>
<comment type="subcellular location">
    <subcellularLocation>
        <location evidence="1">Membrane</location>
        <topology evidence="1">Multi-pass membrane protein</topology>
    </subcellularLocation>
</comment>
<feature type="transmembrane region" description="Helical" evidence="7">
    <location>
        <begin position="619"/>
        <end position="637"/>
    </location>
</feature>
<feature type="transmembrane region" description="Helical" evidence="7">
    <location>
        <begin position="490"/>
        <end position="510"/>
    </location>
</feature>
<organism evidence="8 9">
    <name type="scientific">Batillaria attramentaria</name>
    <dbReference type="NCBI Taxonomy" id="370345"/>
    <lineage>
        <taxon>Eukaryota</taxon>
        <taxon>Metazoa</taxon>
        <taxon>Spiralia</taxon>
        <taxon>Lophotrochozoa</taxon>
        <taxon>Mollusca</taxon>
        <taxon>Gastropoda</taxon>
        <taxon>Caenogastropoda</taxon>
        <taxon>Sorbeoconcha</taxon>
        <taxon>Cerithioidea</taxon>
        <taxon>Batillariidae</taxon>
        <taxon>Batillaria</taxon>
    </lineage>
</organism>
<feature type="transmembrane region" description="Helical" evidence="7">
    <location>
        <begin position="210"/>
        <end position="228"/>
    </location>
</feature>
<accession>A0ABD0LDU6</accession>
<feature type="transmembrane region" description="Helical" evidence="7">
    <location>
        <begin position="438"/>
        <end position="459"/>
    </location>
</feature>
<evidence type="ECO:0000256" key="3">
    <source>
        <dbReference type="ARBA" id="ARBA00022692"/>
    </source>
</evidence>
<dbReference type="InterPro" id="IPR036259">
    <property type="entry name" value="MFS_trans_sf"/>
</dbReference>
<evidence type="ECO:0000256" key="6">
    <source>
        <dbReference type="SAM" id="MobiDB-lite"/>
    </source>
</evidence>
<feature type="transmembrane region" description="Helical" evidence="7">
    <location>
        <begin position="545"/>
        <end position="567"/>
    </location>
</feature>
<feature type="region of interest" description="Disordered" evidence="6">
    <location>
        <begin position="284"/>
        <end position="320"/>
    </location>
</feature>
<feature type="transmembrane region" description="Helical" evidence="7">
    <location>
        <begin position="24"/>
        <end position="48"/>
    </location>
</feature>
<comment type="caution">
    <text evidence="8">The sequence shown here is derived from an EMBL/GenBank/DDBJ whole genome shotgun (WGS) entry which is preliminary data.</text>
</comment>
<feature type="compositionally biased region" description="Low complexity" evidence="6">
    <location>
        <begin position="292"/>
        <end position="305"/>
    </location>
</feature>
<feature type="compositionally biased region" description="Low complexity" evidence="6">
    <location>
        <begin position="139"/>
        <end position="152"/>
    </location>
</feature>
<reference evidence="8 9" key="1">
    <citation type="journal article" date="2023" name="Sci. Data">
        <title>Genome assembly of the Korean intertidal mud-creeper Batillaria attramentaria.</title>
        <authorList>
            <person name="Patra A.K."/>
            <person name="Ho P.T."/>
            <person name="Jun S."/>
            <person name="Lee S.J."/>
            <person name="Kim Y."/>
            <person name="Won Y.J."/>
        </authorList>
    </citation>
    <scope>NUCLEOTIDE SEQUENCE [LARGE SCALE GENOMIC DNA]</scope>
    <source>
        <strain evidence="8">Wonlab-2016</strain>
    </source>
</reference>
<evidence type="ECO:0000256" key="1">
    <source>
        <dbReference type="ARBA" id="ARBA00004141"/>
    </source>
</evidence>
<dbReference type="Proteomes" id="UP001519460">
    <property type="component" value="Unassembled WGS sequence"/>
</dbReference>
<feature type="transmembrane region" description="Helical" evidence="7">
    <location>
        <begin position="60"/>
        <end position="79"/>
    </location>
</feature>
<feature type="compositionally biased region" description="Basic and acidic residues" evidence="6">
    <location>
        <begin position="337"/>
        <end position="354"/>
    </location>
</feature>
<feature type="region of interest" description="Disordered" evidence="6">
    <location>
        <begin position="138"/>
        <end position="167"/>
    </location>
</feature>
<evidence type="ECO:0000313" key="8">
    <source>
        <dbReference type="EMBL" id="KAK7497644.1"/>
    </source>
</evidence>
<feature type="transmembrane region" description="Helical" evidence="7">
    <location>
        <begin position="248"/>
        <end position="271"/>
    </location>
</feature>
<feature type="transmembrane region" description="Helical" evidence="7">
    <location>
        <begin position="91"/>
        <end position="114"/>
    </location>
</feature>
<feature type="region of interest" description="Disordered" evidence="6">
    <location>
        <begin position="337"/>
        <end position="366"/>
    </location>
</feature>
<evidence type="ECO:0000256" key="7">
    <source>
        <dbReference type="SAM" id="Phobius"/>
    </source>
</evidence>
<sequence length="640" mass="67350">MPASATTDKRRQDESGQISLGTKFLLNAAMLGNESSLAFITLMSVPVLQSLGAPLEYVSILYIFQGAAAAVLIPIIGVVSDGGPDPRVRKIPLVLLSNSISLVGGGILIAASFMRISTLGDYTRQISLTNAANTSQAGLLSDSSSEPSLPFSQETTSATVTPTGSGSDVTSTAILGMLAYAVLELGYDTTNSCVKACVVTCTPRAEQTSVLLLGLLVAALGGCCTALMGSLDLTALLPLETGEESNTVLLQASAQVTITMVMIVLGTLCTLATARFRLRTTPDPVHNMPLTSSPQSLAQSSSAQAYGTFGSQGGPSHTHEDPAVECARVCVTGGGPRDLDGDVASKERRLHDYDQLPGESSQSDPDMLVSKVQDSSLCGDCSGSRNSDMTGGDVEYTYDDVPLYPAEKSRVEDDQSGRSTSIMARFLRAVTEKSGRNLVLVCVATFFATGVMQGFNMFIADFLGKEVFKGQPLADPGSDMTAFYDQGVRLASRGTLISFVSFGLVNLFNARLLKHIGLKKEFVSVHVLFAASLLWMVSVDSVLAFHVNAAIVGIQRSLTYSLPFVVANDYSHQVDVTGEKRTVRVGTAIAIMSSMLPLSNCALYSWFGPLAAYAGPAAPMYASVACAIVAAGCFLSYGHL</sequence>
<dbReference type="AlphaFoldDB" id="A0ABD0LDU6"/>